<dbReference type="AlphaFoldDB" id="A0A223EJ12"/>
<dbReference type="Proteomes" id="UP000214618">
    <property type="component" value="Chromosome"/>
</dbReference>
<dbReference type="SUPFAM" id="SSF54506">
    <property type="entry name" value="Diaminopimelate epimerase-like"/>
    <property type="match status" value="1"/>
</dbReference>
<accession>A0A223EJ12</accession>
<evidence type="ECO:0000313" key="4">
    <source>
        <dbReference type="Proteomes" id="UP000214618"/>
    </source>
</evidence>
<dbReference type="EMBL" id="CP017704">
    <property type="protein sequence ID" value="ASS95242.1"/>
    <property type="molecule type" value="Genomic_DNA"/>
</dbReference>
<evidence type="ECO:0000256" key="1">
    <source>
        <dbReference type="ARBA" id="ARBA00008270"/>
    </source>
</evidence>
<comment type="similarity">
    <text evidence="1">Belongs to the PhzF family.</text>
</comment>
<dbReference type="InterPro" id="IPR003719">
    <property type="entry name" value="Phenazine_PhzF-like"/>
</dbReference>
<dbReference type="PIRSF" id="PIRSF016184">
    <property type="entry name" value="PhzC_PhzF"/>
    <property type="match status" value="1"/>
</dbReference>
<organism evidence="3 4">
    <name type="scientific">Peribacillus simplex NBRC 15720 = DSM 1321</name>
    <dbReference type="NCBI Taxonomy" id="1349754"/>
    <lineage>
        <taxon>Bacteria</taxon>
        <taxon>Bacillati</taxon>
        <taxon>Bacillota</taxon>
        <taxon>Bacilli</taxon>
        <taxon>Bacillales</taxon>
        <taxon>Bacillaceae</taxon>
        <taxon>Peribacillus</taxon>
    </lineage>
</organism>
<dbReference type="OrthoDB" id="9788221at2"/>
<sequence>MFLELTIINTFTDQPFKGNPAAVCLLTGESDSEWMKRIAKEINMPVTAFIHLHKGEWQLRWFTPSVEIPICGHGTLASSFFLWGKGYVPRDKPIAYQTKSGLLTAKFVDGMVQLEFPSLIEQETAAPELLIKALGVVPAYVGQNKWDYLVEVQSEEIVRNLKPDFDSIARMPIRGVIVTSLSDSGEYDFVSRFFSPAQGLDEDYVTGSAHCCLGPYWKSKLDKSITIAYQASERGGLLKVEVTEDTVKLSGHAVTIFEGNLTI</sequence>
<dbReference type="GO" id="GO:0005737">
    <property type="term" value="C:cytoplasm"/>
    <property type="evidence" value="ECO:0007669"/>
    <property type="project" value="TreeGrafter"/>
</dbReference>
<evidence type="ECO:0000313" key="3">
    <source>
        <dbReference type="EMBL" id="ASS95242.1"/>
    </source>
</evidence>
<dbReference type="PANTHER" id="PTHR13774">
    <property type="entry name" value="PHENAZINE BIOSYNTHESIS PROTEIN"/>
    <property type="match status" value="1"/>
</dbReference>
<dbReference type="Pfam" id="PF02567">
    <property type="entry name" value="PhzC-PhzF"/>
    <property type="match status" value="1"/>
</dbReference>
<dbReference type="PANTHER" id="PTHR13774:SF17">
    <property type="entry name" value="PHENAZINE BIOSYNTHESIS-LIKE DOMAIN-CONTAINING PROTEIN"/>
    <property type="match status" value="1"/>
</dbReference>
<gene>
    <name evidence="3" type="ORF">BS1321_15790</name>
</gene>
<evidence type="ECO:0000256" key="2">
    <source>
        <dbReference type="ARBA" id="ARBA00023235"/>
    </source>
</evidence>
<keyword evidence="2" id="KW-0413">Isomerase</keyword>
<name>A0A223EJ12_9BACI</name>
<protein>
    <submittedName>
        <fullName evidence="3">Phenazine biosynthesis protein PhzF family</fullName>
    </submittedName>
</protein>
<dbReference type="NCBIfam" id="TIGR00654">
    <property type="entry name" value="PhzF_family"/>
    <property type="match status" value="1"/>
</dbReference>
<proteinExistence type="inferred from homology"/>
<reference evidence="3 4" key="1">
    <citation type="submission" date="2016-10" db="EMBL/GenBank/DDBJ databases">
        <title>The whole genome sequencing and assembly of Bacillus simplex DSM 1321 strain.</title>
        <authorList>
            <person name="Park M.-K."/>
            <person name="Lee Y.-J."/>
            <person name="Yi H."/>
            <person name="Bahn Y.-S."/>
            <person name="Kim J.F."/>
            <person name="Lee D.-W."/>
        </authorList>
    </citation>
    <scope>NUCLEOTIDE SEQUENCE [LARGE SCALE GENOMIC DNA]</scope>
    <source>
        <strain evidence="3 4">DSM 1321</strain>
    </source>
</reference>
<dbReference type="Gene3D" id="3.10.310.10">
    <property type="entry name" value="Diaminopimelate Epimerase, Chain A, domain 1"/>
    <property type="match status" value="2"/>
</dbReference>
<dbReference type="GO" id="GO:0016853">
    <property type="term" value="F:isomerase activity"/>
    <property type="evidence" value="ECO:0007669"/>
    <property type="project" value="UniProtKB-KW"/>
</dbReference>